<name>A0A0G1C9D7_9BACT</name>
<gene>
    <name evidence="2" type="ORF">UV58_C0012G0003</name>
</gene>
<feature type="transmembrane region" description="Helical" evidence="1">
    <location>
        <begin position="110"/>
        <end position="129"/>
    </location>
</feature>
<keyword evidence="1" id="KW-0812">Transmembrane</keyword>
<dbReference type="GO" id="GO:0008168">
    <property type="term" value="F:methyltransferase activity"/>
    <property type="evidence" value="ECO:0007669"/>
    <property type="project" value="UniProtKB-KW"/>
</dbReference>
<evidence type="ECO:0000313" key="2">
    <source>
        <dbReference type="EMBL" id="KKS82157.1"/>
    </source>
</evidence>
<organism evidence="2 3">
    <name type="scientific">Candidatus Wolfebacteria bacterium GW2011_GWC1_43_10</name>
    <dbReference type="NCBI Taxonomy" id="1619011"/>
    <lineage>
        <taxon>Bacteria</taxon>
        <taxon>Candidatus Wolfeibacteriota</taxon>
    </lineage>
</organism>
<reference evidence="2 3" key="1">
    <citation type="journal article" date="2015" name="Nature">
        <title>rRNA introns, odd ribosomes, and small enigmatic genomes across a large radiation of phyla.</title>
        <authorList>
            <person name="Brown C.T."/>
            <person name="Hug L.A."/>
            <person name="Thomas B.C."/>
            <person name="Sharon I."/>
            <person name="Castelle C.J."/>
            <person name="Singh A."/>
            <person name="Wilkins M.J."/>
            <person name="Williams K.H."/>
            <person name="Banfield J.F."/>
        </authorList>
    </citation>
    <scope>NUCLEOTIDE SEQUENCE [LARGE SCALE GENOMIC DNA]</scope>
</reference>
<evidence type="ECO:0000256" key="1">
    <source>
        <dbReference type="SAM" id="Phobius"/>
    </source>
</evidence>
<keyword evidence="2" id="KW-0808">Transferase</keyword>
<dbReference type="InterPro" id="IPR029063">
    <property type="entry name" value="SAM-dependent_MTases_sf"/>
</dbReference>
<comment type="caution">
    <text evidence="2">The sequence shown here is derived from an EMBL/GenBank/DDBJ whole genome shotgun (WGS) entry which is preliminary data.</text>
</comment>
<keyword evidence="2" id="KW-0489">Methyltransferase</keyword>
<dbReference type="AlphaFoldDB" id="A0A0G1C9D7"/>
<protein>
    <submittedName>
        <fullName evidence="2">Methyltransferase type 12</fullName>
    </submittedName>
</protein>
<dbReference type="GO" id="GO:0032259">
    <property type="term" value="P:methylation"/>
    <property type="evidence" value="ECO:0007669"/>
    <property type="project" value="UniProtKB-KW"/>
</dbReference>
<dbReference type="Gene3D" id="3.40.50.150">
    <property type="entry name" value="Vaccinia Virus protein VP39"/>
    <property type="match status" value="1"/>
</dbReference>
<keyword evidence="1" id="KW-0472">Membrane</keyword>
<accession>A0A0G1C9D7</accession>
<proteinExistence type="predicted"/>
<dbReference type="SUPFAM" id="SSF53335">
    <property type="entry name" value="S-adenosyl-L-methionine-dependent methyltransferases"/>
    <property type="match status" value="1"/>
</dbReference>
<evidence type="ECO:0000313" key="3">
    <source>
        <dbReference type="Proteomes" id="UP000034810"/>
    </source>
</evidence>
<keyword evidence="1" id="KW-1133">Transmembrane helix</keyword>
<dbReference type="EMBL" id="LCFA01000012">
    <property type="protein sequence ID" value="KKS82157.1"/>
    <property type="molecule type" value="Genomic_DNA"/>
</dbReference>
<sequence>MDMVLEHLYYPQEAIKKIFKILKPGGQLIFSIPYFNGWEFGTFREFSYGLHLPAHLFFFSKNNIRDMLSDGFSGFRIIFQNFDRDVIASAFYKHREKGGFLLKIISRSKLLRWILIRPFVFILSLFGLTSRVTVKTKKA</sequence>
<dbReference type="Proteomes" id="UP000034810">
    <property type="component" value="Unassembled WGS sequence"/>
</dbReference>